<feature type="DNA-binding region" description="H-T-H motif" evidence="2">
    <location>
        <begin position="293"/>
        <end position="312"/>
    </location>
</feature>
<dbReference type="InterPro" id="IPR001647">
    <property type="entry name" value="HTH_TetR"/>
</dbReference>
<proteinExistence type="predicted"/>
<dbReference type="GO" id="GO:0000976">
    <property type="term" value="F:transcription cis-regulatory region binding"/>
    <property type="evidence" value="ECO:0007669"/>
    <property type="project" value="TreeGrafter"/>
</dbReference>
<dbReference type="InterPro" id="IPR009057">
    <property type="entry name" value="Homeodomain-like_sf"/>
</dbReference>
<evidence type="ECO:0000256" key="2">
    <source>
        <dbReference type="PROSITE-ProRule" id="PRU00335"/>
    </source>
</evidence>
<dbReference type="Gene3D" id="1.10.10.60">
    <property type="entry name" value="Homeodomain-like"/>
    <property type="match status" value="1"/>
</dbReference>
<dbReference type="GO" id="GO:0003700">
    <property type="term" value="F:DNA-binding transcription factor activity"/>
    <property type="evidence" value="ECO:0007669"/>
    <property type="project" value="TreeGrafter"/>
</dbReference>
<dbReference type="InterPro" id="IPR050109">
    <property type="entry name" value="HTH-type_TetR-like_transc_reg"/>
</dbReference>
<protein>
    <submittedName>
        <fullName evidence="4">TetR family transcriptional regulator</fullName>
    </submittedName>
</protein>
<name>A0A7K3L731_9MYCO</name>
<dbReference type="Proteomes" id="UP000466523">
    <property type="component" value="Unassembled WGS sequence"/>
</dbReference>
<feature type="domain" description="HTH tetR-type" evidence="3">
    <location>
        <begin position="270"/>
        <end position="330"/>
    </location>
</feature>
<dbReference type="AlphaFoldDB" id="A0A7K3L731"/>
<dbReference type="RefSeq" id="WP_162111676.1">
    <property type="nucleotide sequence ID" value="NZ_JAACYR010000005.1"/>
</dbReference>
<accession>A0A7K3L731</accession>
<evidence type="ECO:0000313" key="5">
    <source>
        <dbReference type="Proteomes" id="UP000466523"/>
    </source>
</evidence>
<dbReference type="PRINTS" id="PR00455">
    <property type="entry name" value="HTHTETR"/>
</dbReference>
<dbReference type="Gene3D" id="1.10.357.10">
    <property type="entry name" value="Tetracycline Repressor, domain 2"/>
    <property type="match status" value="2"/>
</dbReference>
<feature type="DNA-binding region" description="H-T-H motif" evidence="2">
    <location>
        <begin position="70"/>
        <end position="89"/>
    </location>
</feature>
<organism evidence="4 5">
    <name type="scientific">Mycolicibacter kumamotonensis</name>
    <dbReference type="NCBI Taxonomy" id="354243"/>
    <lineage>
        <taxon>Bacteria</taxon>
        <taxon>Bacillati</taxon>
        <taxon>Actinomycetota</taxon>
        <taxon>Actinomycetes</taxon>
        <taxon>Mycobacteriales</taxon>
        <taxon>Mycobacteriaceae</taxon>
        <taxon>Mycolicibacter</taxon>
    </lineage>
</organism>
<dbReference type="PROSITE" id="PS50977">
    <property type="entry name" value="HTH_TETR_2"/>
    <property type="match status" value="2"/>
</dbReference>
<evidence type="ECO:0000256" key="1">
    <source>
        <dbReference type="ARBA" id="ARBA00023125"/>
    </source>
</evidence>
<evidence type="ECO:0000259" key="3">
    <source>
        <dbReference type="PROSITE" id="PS50977"/>
    </source>
</evidence>
<dbReference type="EMBL" id="JAACYR010000005">
    <property type="protein sequence ID" value="NDJ87993.1"/>
    <property type="molecule type" value="Genomic_DNA"/>
</dbReference>
<keyword evidence="1 2" id="KW-0238">DNA-binding</keyword>
<reference evidence="4 5" key="1">
    <citation type="submission" date="2020-01" db="EMBL/GenBank/DDBJ databases">
        <authorList>
            <person name="Sanchez-Estrada R."/>
            <person name="Gonzalez-Y-Merchand J.A."/>
            <person name="Rivera-Gutierrez S."/>
        </authorList>
    </citation>
    <scope>NUCLEOTIDE SEQUENCE [LARGE SCALE GENOMIC DNA]</scope>
    <source>
        <strain evidence="4 5">CST 7247</strain>
    </source>
</reference>
<dbReference type="SUPFAM" id="SSF46689">
    <property type="entry name" value="Homeodomain-like"/>
    <property type="match status" value="2"/>
</dbReference>
<sequence>MPTFDSAPPAPSGGAADMLRQDRVSATAPERRRAPYPVSPVIGPDGTRAWQEMVAAARVLFSERGYYATTVEAIAAATGRSDTAFYQYFQGKLEVFRIFVEELGADLADHFAAIPVLDADGLSEVESWIEGLGHLLRRHSPVFADWPLHTEDQPATYNPSEDYMRRFADGMQAALRNADTGGLAPRVLATAIICLVEWAHIASDAAHAVADPRSHESAMHATLARIIHRTVFPPAHPLAAPPRGATRSVPPPHLVAPLAGLRKPVSRRGQAKVEHICAAALHAFERRGLAGTSVNDIIAEAQIGHGTFYQYWTGRDAVFATLAHRATGLMGDHFTRLPGLDTPDDLGEWLDDWLSIVATHGTVFHIWTAEIAQNPELLPVARSARMHLEQITARLHHRWPDVAALDTRSAATALWSLLTEFPYNAWVRHPVLTREQILECQKLFLARGVLGGREPRICGSLTHSGE</sequence>
<dbReference type="PANTHER" id="PTHR30055">
    <property type="entry name" value="HTH-TYPE TRANSCRIPTIONAL REGULATOR RUTR"/>
    <property type="match status" value="1"/>
</dbReference>
<feature type="domain" description="HTH tetR-type" evidence="3">
    <location>
        <begin position="47"/>
        <end position="107"/>
    </location>
</feature>
<gene>
    <name evidence="4" type="ORF">GWR20_02295</name>
</gene>
<dbReference type="PANTHER" id="PTHR30055:SF226">
    <property type="entry name" value="HTH-TYPE TRANSCRIPTIONAL REGULATOR PKSA"/>
    <property type="match status" value="1"/>
</dbReference>
<comment type="caution">
    <text evidence="4">The sequence shown here is derived from an EMBL/GenBank/DDBJ whole genome shotgun (WGS) entry which is preliminary data.</text>
</comment>
<dbReference type="Pfam" id="PF00440">
    <property type="entry name" value="TetR_N"/>
    <property type="match status" value="2"/>
</dbReference>
<evidence type="ECO:0000313" key="4">
    <source>
        <dbReference type="EMBL" id="NDJ87993.1"/>
    </source>
</evidence>